<gene>
    <name evidence="3" type="ORF">POM88_012799</name>
</gene>
<dbReference type="CDD" id="cd04481">
    <property type="entry name" value="RPA1_DBD_B_like"/>
    <property type="match status" value="1"/>
</dbReference>
<organism evidence="3 4">
    <name type="scientific">Heracleum sosnowskyi</name>
    <dbReference type="NCBI Taxonomy" id="360622"/>
    <lineage>
        <taxon>Eukaryota</taxon>
        <taxon>Viridiplantae</taxon>
        <taxon>Streptophyta</taxon>
        <taxon>Embryophyta</taxon>
        <taxon>Tracheophyta</taxon>
        <taxon>Spermatophyta</taxon>
        <taxon>Magnoliopsida</taxon>
        <taxon>eudicotyledons</taxon>
        <taxon>Gunneridae</taxon>
        <taxon>Pentapetalae</taxon>
        <taxon>asterids</taxon>
        <taxon>campanulids</taxon>
        <taxon>Apiales</taxon>
        <taxon>Apiaceae</taxon>
        <taxon>Apioideae</taxon>
        <taxon>apioid superclade</taxon>
        <taxon>Tordylieae</taxon>
        <taxon>Tordyliinae</taxon>
        <taxon>Heracleum</taxon>
    </lineage>
</organism>
<feature type="compositionally biased region" description="Basic and acidic residues" evidence="1">
    <location>
        <begin position="437"/>
        <end position="446"/>
    </location>
</feature>
<evidence type="ECO:0000256" key="1">
    <source>
        <dbReference type="SAM" id="MobiDB-lite"/>
    </source>
</evidence>
<dbReference type="CDD" id="cd04480">
    <property type="entry name" value="RPA1_DBD_A_like"/>
    <property type="match status" value="1"/>
</dbReference>
<feature type="domain" description="Replication protein A 70 kDa DNA-binding subunit B/D first OB fold" evidence="2">
    <location>
        <begin position="6"/>
        <end position="110"/>
    </location>
</feature>
<name>A0AAD8IYR4_9APIA</name>
<dbReference type="InterPro" id="IPR012340">
    <property type="entry name" value="NA-bd_OB-fold"/>
</dbReference>
<dbReference type="EMBL" id="JAUIZM010000003">
    <property type="protein sequence ID" value="KAK1393743.1"/>
    <property type="molecule type" value="Genomic_DNA"/>
</dbReference>
<feature type="compositionally biased region" description="Polar residues" evidence="1">
    <location>
        <begin position="447"/>
        <end position="461"/>
    </location>
</feature>
<dbReference type="InterPro" id="IPR003871">
    <property type="entry name" value="RFA1B/D_OB_1st"/>
</dbReference>
<comment type="caution">
    <text evidence="3">The sequence shown here is derived from an EMBL/GenBank/DDBJ whole genome shotgun (WGS) entry which is preliminary data.</text>
</comment>
<dbReference type="PANTHER" id="PTHR47165">
    <property type="entry name" value="OS03G0429900 PROTEIN"/>
    <property type="match status" value="1"/>
</dbReference>
<feature type="region of interest" description="Disordered" evidence="1">
    <location>
        <begin position="434"/>
        <end position="477"/>
    </location>
</feature>
<proteinExistence type="predicted"/>
<dbReference type="Proteomes" id="UP001237642">
    <property type="component" value="Unassembled WGS sequence"/>
</dbReference>
<dbReference type="PANTHER" id="PTHR47165:SF4">
    <property type="entry name" value="OS03G0429900 PROTEIN"/>
    <property type="match status" value="1"/>
</dbReference>
<dbReference type="Pfam" id="PF02721">
    <property type="entry name" value="DUF223"/>
    <property type="match status" value="1"/>
</dbReference>
<dbReference type="AlphaFoldDB" id="A0AAD8IYR4"/>
<accession>A0AAD8IYR4</accession>
<dbReference type="SUPFAM" id="SSF50249">
    <property type="entry name" value="Nucleic acid-binding proteins"/>
    <property type="match status" value="3"/>
</dbReference>
<reference evidence="3" key="1">
    <citation type="submission" date="2023-02" db="EMBL/GenBank/DDBJ databases">
        <title>Genome of toxic invasive species Heracleum sosnowskyi carries increased number of genes despite the absence of recent whole-genome duplications.</title>
        <authorList>
            <person name="Schelkunov M."/>
            <person name="Shtratnikova V."/>
            <person name="Makarenko M."/>
            <person name="Klepikova A."/>
            <person name="Omelchenko D."/>
            <person name="Novikova G."/>
            <person name="Obukhova E."/>
            <person name="Bogdanov V."/>
            <person name="Penin A."/>
            <person name="Logacheva M."/>
        </authorList>
    </citation>
    <scope>NUCLEOTIDE SEQUENCE</scope>
    <source>
        <strain evidence="3">Hsosn_3</strain>
        <tissue evidence="3">Leaf</tissue>
    </source>
</reference>
<evidence type="ECO:0000313" key="3">
    <source>
        <dbReference type="EMBL" id="KAK1393743.1"/>
    </source>
</evidence>
<evidence type="ECO:0000259" key="2">
    <source>
        <dbReference type="Pfam" id="PF02721"/>
    </source>
</evidence>
<protein>
    <submittedName>
        <fullName evidence="3">DUF223 domain-containing protein</fullName>
    </submittedName>
</protein>
<sequence>MELYLYESIKDFHTSTYDWKCRVRLQNVWKGIKRDTLEFYGLNMIFIDDHNSRIHAFTSSKYCEDILKDITEGKIYVLSNFKVKDFVGDETYRPVRNKKHIYFTAHTELTVDESPGLEIENFAFDLYHMSEMQKIAGDNRFLVDMVGKVENIQSLIKTSKNNQEKTLLKFEISDGSYNVKVTLFDKLGESIEKLFRKLDQDNIYIIISCARVGTYEESPNLTNYPATKIYINPEHYSVNELKQNMAHMQSLMSIPEIIPMKQKLLTVKEIKELPANFNEVQVNCEVSVRRVDENVSWYYNKCTGCKQEIYRDNGVFKCTKCPRIIPYPDKRFRVCTICSDSTGSIQIIFPDSVVSRITETTVVDIHSECLLPQDEDTFPDILKVFLNQKYQITLKLNNDNLKNGSTVYEAEEIVQSREICDSSDPNKEVSMQIEEDSSNKDIRNEDLTFQTPQTGNSTNVKTRARKNVEPVSYDDTGNDIFEKLKNMKKEKKGKRQEVGENV</sequence>
<dbReference type="Gene3D" id="2.40.50.140">
    <property type="entry name" value="Nucleic acid-binding proteins"/>
    <property type="match status" value="3"/>
</dbReference>
<evidence type="ECO:0000313" key="4">
    <source>
        <dbReference type="Proteomes" id="UP001237642"/>
    </source>
</evidence>
<keyword evidence="4" id="KW-1185">Reference proteome</keyword>
<reference evidence="3" key="2">
    <citation type="submission" date="2023-05" db="EMBL/GenBank/DDBJ databases">
        <authorList>
            <person name="Schelkunov M.I."/>
        </authorList>
    </citation>
    <scope>NUCLEOTIDE SEQUENCE</scope>
    <source>
        <strain evidence="3">Hsosn_3</strain>
        <tissue evidence="3">Leaf</tissue>
    </source>
</reference>